<dbReference type="InterPro" id="IPR029044">
    <property type="entry name" value="Nucleotide-diphossugar_trans"/>
</dbReference>
<dbReference type="Gene3D" id="1.25.40.10">
    <property type="entry name" value="Tetratricopeptide repeat domain"/>
    <property type="match status" value="1"/>
</dbReference>
<dbReference type="AlphaFoldDB" id="A0A4Y8PTS5"/>
<dbReference type="GO" id="GO:0016740">
    <property type="term" value="F:transferase activity"/>
    <property type="evidence" value="ECO:0007669"/>
    <property type="project" value="UniProtKB-KW"/>
</dbReference>
<dbReference type="InterPro" id="IPR011990">
    <property type="entry name" value="TPR-like_helical_dom_sf"/>
</dbReference>
<gene>
    <name evidence="2" type="ORF">B5M42_23185</name>
</gene>
<keyword evidence="2" id="KW-0808">Transferase</keyword>
<dbReference type="PANTHER" id="PTHR43630:SF2">
    <property type="entry name" value="GLYCOSYLTRANSFERASE"/>
    <property type="match status" value="1"/>
</dbReference>
<dbReference type="Gene3D" id="3.90.550.10">
    <property type="entry name" value="Spore Coat Polysaccharide Biosynthesis Protein SpsA, Chain A"/>
    <property type="match status" value="1"/>
</dbReference>
<comment type="caution">
    <text evidence="2">The sequence shown here is derived from an EMBL/GenBank/DDBJ whole genome shotgun (WGS) entry which is preliminary data.</text>
</comment>
<accession>A0A4Y8PTS5</accession>
<dbReference type="SUPFAM" id="SSF48452">
    <property type="entry name" value="TPR-like"/>
    <property type="match status" value="1"/>
</dbReference>
<dbReference type="CDD" id="cd02511">
    <property type="entry name" value="Beta4Glucosyltransferase"/>
    <property type="match status" value="1"/>
</dbReference>
<keyword evidence="3" id="KW-1185">Reference proteome</keyword>
<organism evidence="2 3">
    <name type="scientific">Paenibacillus athensensis</name>
    <dbReference type="NCBI Taxonomy" id="1967502"/>
    <lineage>
        <taxon>Bacteria</taxon>
        <taxon>Bacillati</taxon>
        <taxon>Bacillota</taxon>
        <taxon>Bacilli</taxon>
        <taxon>Bacillales</taxon>
        <taxon>Paenibacillaceae</taxon>
        <taxon>Paenibacillus</taxon>
    </lineage>
</organism>
<evidence type="ECO:0000313" key="3">
    <source>
        <dbReference type="Proteomes" id="UP000298246"/>
    </source>
</evidence>
<dbReference type="Pfam" id="PF00535">
    <property type="entry name" value="Glycos_transf_2"/>
    <property type="match status" value="1"/>
</dbReference>
<dbReference type="RefSeq" id="WP_134757255.1">
    <property type="nucleotide sequence ID" value="NZ_MYFO02000003.1"/>
</dbReference>
<dbReference type="EMBL" id="MYFO01000051">
    <property type="protein sequence ID" value="TFE83353.1"/>
    <property type="molecule type" value="Genomic_DNA"/>
</dbReference>
<evidence type="ECO:0000259" key="1">
    <source>
        <dbReference type="Pfam" id="PF00535"/>
    </source>
</evidence>
<dbReference type="InterPro" id="IPR001173">
    <property type="entry name" value="Glyco_trans_2-like"/>
</dbReference>
<dbReference type="SUPFAM" id="SSF53448">
    <property type="entry name" value="Nucleotide-diphospho-sugar transferases"/>
    <property type="match status" value="1"/>
</dbReference>
<dbReference type="Proteomes" id="UP000298246">
    <property type="component" value="Unassembled WGS sequence"/>
</dbReference>
<dbReference type="OrthoDB" id="9815923at2"/>
<sequence length="357" mass="41025">MITISLCMIVKNEELSLPRCLASVADLVDEIIVVDTGSTDATRNIAASFGARVVDFAWVDDFSAARNFAFEQATMTFILWLDADDVLEEKDRRLFRELRSQEDLPYESVTMDYHLTLDSAGNPVHSLKRNRLVRRSCGFQWHGPVHEYLAVAGRVLHSEIAVTHRKERLYTDRNLRIYQARLAAGEPFSPRDRYYFANELLDHSQHAEAAETYELFLEEGLGWIEDNIAACYKLADCYAVLEQPQRQMTALLRTLAYDAPRAEFCCKIGAIWADRGHYANAIYWYRQAALLEKRQDVMGLSDQSAWTWLPHLQLTYCYDRLGERAKALIHHEIAKLHHPLHPSIVHNDTYFNEADGA</sequence>
<protein>
    <submittedName>
        <fullName evidence="2">Glycosyl transferase</fullName>
    </submittedName>
</protein>
<proteinExistence type="predicted"/>
<dbReference type="PANTHER" id="PTHR43630">
    <property type="entry name" value="POLY-BETA-1,6-N-ACETYL-D-GLUCOSAMINE SYNTHASE"/>
    <property type="match status" value="1"/>
</dbReference>
<name>A0A4Y8PTS5_9BACL</name>
<reference evidence="2 3" key="1">
    <citation type="submission" date="2017-03" db="EMBL/GenBank/DDBJ databases">
        <title>Isolation of Levoglucosan Utilizing Bacteria.</title>
        <authorList>
            <person name="Arya A.S."/>
        </authorList>
    </citation>
    <scope>NUCLEOTIDE SEQUENCE [LARGE SCALE GENOMIC DNA]</scope>
    <source>
        <strain evidence="2 3">MEC069</strain>
    </source>
</reference>
<evidence type="ECO:0000313" key="2">
    <source>
        <dbReference type="EMBL" id="TFE83353.1"/>
    </source>
</evidence>
<feature type="domain" description="Glycosyltransferase 2-like" evidence="1">
    <location>
        <begin position="5"/>
        <end position="90"/>
    </location>
</feature>